<dbReference type="GO" id="GO:0006950">
    <property type="term" value="P:response to stress"/>
    <property type="evidence" value="ECO:0007669"/>
    <property type="project" value="TreeGrafter"/>
</dbReference>
<dbReference type="Pfam" id="PF01047">
    <property type="entry name" value="MarR"/>
    <property type="match status" value="1"/>
</dbReference>
<organism evidence="5 6">
    <name type="scientific">Paenibacillus lutimineralis</name>
    <dbReference type="NCBI Taxonomy" id="2707005"/>
    <lineage>
        <taxon>Bacteria</taxon>
        <taxon>Bacillati</taxon>
        <taxon>Bacillota</taxon>
        <taxon>Bacilli</taxon>
        <taxon>Bacillales</taxon>
        <taxon>Paenibacillaceae</taxon>
        <taxon>Paenibacillus</taxon>
    </lineage>
</organism>
<dbReference type="Proteomes" id="UP000270678">
    <property type="component" value="Chromosome"/>
</dbReference>
<dbReference type="KEGG" id="plut:EI981_11635"/>
<dbReference type="InterPro" id="IPR039422">
    <property type="entry name" value="MarR/SlyA-like"/>
</dbReference>
<dbReference type="PANTHER" id="PTHR33164:SF57">
    <property type="entry name" value="MARR-FAMILY TRANSCRIPTIONAL REGULATOR"/>
    <property type="match status" value="1"/>
</dbReference>
<dbReference type="InterPro" id="IPR000835">
    <property type="entry name" value="HTH_MarR-typ"/>
</dbReference>
<dbReference type="PRINTS" id="PR00598">
    <property type="entry name" value="HTHMARR"/>
</dbReference>
<evidence type="ECO:0000256" key="3">
    <source>
        <dbReference type="ARBA" id="ARBA00023163"/>
    </source>
</evidence>
<dbReference type="GO" id="GO:0003677">
    <property type="term" value="F:DNA binding"/>
    <property type="evidence" value="ECO:0007669"/>
    <property type="project" value="UniProtKB-KW"/>
</dbReference>
<accession>A0A3Q9I8B0</accession>
<keyword evidence="6" id="KW-1185">Reference proteome</keyword>
<keyword evidence="3" id="KW-0804">Transcription</keyword>
<dbReference type="InterPro" id="IPR023187">
    <property type="entry name" value="Tscrpt_reg_MarR-type_CS"/>
</dbReference>
<dbReference type="AlphaFoldDB" id="A0A3Q9I8B0"/>
<dbReference type="GO" id="GO:0003700">
    <property type="term" value="F:DNA-binding transcription factor activity"/>
    <property type="evidence" value="ECO:0007669"/>
    <property type="project" value="InterPro"/>
</dbReference>
<dbReference type="SUPFAM" id="SSF46785">
    <property type="entry name" value="Winged helix' DNA-binding domain"/>
    <property type="match status" value="1"/>
</dbReference>
<evidence type="ECO:0000256" key="2">
    <source>
        <dbReference type="ARBA" id="ARBA00023125"/>
    </source>
</evidence>
<keyword evidence="1" id="KW-0805">Transcription regulation</keyword>
<dbReference type="PANTHER" id="PTHR33164">
    <property type="entry name" value="TRANSCRIPTIONAL REGULATOR, MARR FAMILY"/>
    <property type="match status" value="1"/>
</dbReference>
<evidence type="ECO:0000256" key="1">
    <source>
        <dbReference type="ARBA" id="ARBA00023015"/>
    </source>
</evidence>
<dbReference type="RefSeq" id="WP_126998282.1">
    <property type="nucleotide sequence ID" value="NZ_CP034346.1"/>
</dbReference>
<evidence type="ECO:0000313" key="6">
    <source>
        <dbReference type="Proteomes" id="UP000270678"/>
    </source>
</evidence>
<dbReference type="PROSITE" id="PS01117">
    <property type="entry name" value="HTH_MARR_1"/>
    <property type="match status" value="1"/>
</dbReference>
<dbReference type="OrthoDB" id="2389730at2"/>
<gene>
    <name evidence="5" type="ORF">EI981_11635</name>
</gene>
<name>A0A3Q9I8B0_9BACL</name>
<proteinExistence type="predicted"/>
<dbReference type="EMBL" id="CP034346">
    <property type="protein sequence ID" value="AZS15050.1"/>
    <property type="molecule type" value="Genomic_DNA"/>
</dbReference>
<dbReference type="InterPro" id="IPR036390">
    <property type="entry name" value="WH_DNA-bd_sf"/>
</dbReference>
<evidence type="ECO:0000259" key="4">
    <source>
        <dbReference type="PROSITE" id="PS50995"/>
    </source>
</evidence>
<feature type="domain" description="HTH marR-type" evidence="4">
    <location>
        <begin position="1"/>
        <end position="133"/>
    </location>
</feature>
<evidence type="ECO:0000313" key="5">
    <source>
        <dbReference type="EMBL" id="AZS15050.1"/>
    </source>
</evidence>
<reference evidence="6" key="1">
    <citation type="submission" date="2018-12" db="EMBL/GenBank/DDBJ databases">
        <title>Complete genome sequence of Paenibacillus sp. MBLB1234.</title>
        <authorList>
            <person name="Nam Y.-D."/>
            <person name="Kang J."/>
            <person name="Chung W.-H."/>
            <person name="Park Y.S."/>
        </authorList>
    </citation>
    <scope>NUCLEOTIDE SEQUENCE [LARGE SCALE GENOMIC DNA]</scope>
    <source>
        <strain evidence="6">MBLB1234</strain>
    </source>
</reference>
<dbReference type="InterPro" id="IPR036388">
    <property type="entry name" value="WH-like_DNA-bd_sf"/>
</dbReference>
<keyword evidence="2" id="KW-0238">DNA-binding</keyword>
<dbReference type="SMART" id="SM00347">
    <property type="entry name" value="HTH_MARR"/>
    <property type="match status" value="1"/>
</dbReference>
<protein>
    <submittedName>
        <fullName evidence="5">MarR family transcriptional regulator</fullName>
    </submittedName>
</protein>
<sequence length="136" mass="15752">MNNHNLDKIELELAILYRRITNRKHEVLDRSAYILIHQIMAHGKAGVKTLADEFHLDISTVSRQVSSLEEKGYVLRTPDPSDGRAYFLEVTELGQQKFQEARTARQERIGNLLKDWSNEEAEQFGALLQKLNRTFN</sequence>
<dbReference type="Gene3D" id="1.10.10.10">
    <property type="entry name" value="Winged helix-like DNA-binding domain superfamily/Winged helix DNA-binding domain"/>
    <property type="match status" value="1"/>
</dbReference>
<dbReference type="PROSITE" id="PS50995">
    <property type="entry name" value="HTH_MARR_2"/>
    <property type="match status" value="1"/>
</dbReference>